<evidence type="ECO:0000256" key="7">
    <source>
        <dbReference type="ARBA" id="ARBA00022842"/>
    </source>
</evidence>
<evidence type="ECO:0000256" key="1">
    <source>
        <dbReference type="ARBA" id="ARBA00006566"/>
    </source>
</evidence>
<keyword evidence="4" id="KW-0547">Nucleotide-binding</keyword>
<feature type="domain" description="GHMP kinase C-terminal" evidence="12">
    <location>
        <begin position="298"/>
        <end position="376"/>
    </location>
</feature>
<keyword evidence="9" id="KW-0119">Carbohydrate metabolism</keyword>
<evidence type="ECO:0000256" key="3">
    <source>
        <dbReference type="ARBA" id="ARBA00022723"/>
    </source>
</evidence>
<feature type="domain" description="Galactokinase N-terminal" evidence="13">
    <location>
        <begin position="19"/>
        <end position="68"/>
    </location>
</feature>
<dbReference type="EMBL" id="FMYF01000003">
    <property type="protein sequence ID" value="SDB81373.1"/>
    <property type="molecule type" value="Genomic_DNA"/>
</dbReference>
<evidence type="ECO:0000313" key="14">
    <source>
        <dbReference type="EMBL" id="SDB81373.1"/>
    </source>
</evidence>
<dbReference type="EC" id="2.7.1.6" evidence="10"/>
<dbReference type="Gene3D" id="3.30.230.10">
    <property type="match status" value="1"/>
</dbReference>
<keyword evidence="6" id="KW-0067">ATP-binding</keyword>
<dbReference type="Pfam" id="PF00288">
    <property type="entry name" value="GHMP_kinases_N"/>
    <property type="match status" value="1"/>
</dbReference>
<dbReference type="GO" id="GO:0005829">
    <property type="term" value="C:cytosol"/>
    <property type="evidence" value="ECO:0007669"/>
    <property type="project" value="TreeGrafter"/>
</dbReference>
<sequence length="403" mass="42064">MTAAIRSWSEQEGAERATELFERTYGTAPDGVWAAPGRVNLIGEHIDYNGGPCLPIALPHRTYVALRRRPDDVVRLASADAAPASWEGSLGDVRPGGDFPSWVAYAAGPAWALSAEEGARLGGFEAAIVSCVPWGAGLSSSAAIECAMALALDDAFGLGLGGSPEGRARLAAVCVRAENEVAGAPTGGMDQAAALRSTEGHALLLDTLDGSVTQVPFDLDGAGLALLVVDTRAKHALGDGQYASRRAVCEAVAEREGVPTLGELVDPQAVLARLDDPVELRRVRHVVTEIARVREAVGLLAEGRFEELGRVLDASHASLRDDYEVSVAELDEAVEASRTEGALGARMTGGGFGGSAIALVPLDRVEQVEEAVTAAFVGRRWIPPHFLVARAAAPGGRVRSGDR</sequence>
<feature type="domain" description="GHMP kinase N-terminal" evidence="11">
    <location>
        <begin position="110"/>
        <end position="195"/>
    </location>
</feature>
<gene>
    <name evidence="14" type="ORF">GA0111570_103268</name>
</gene>
<dbReference type="InterPro" id="IPR019539">
    <property type="entry name" value="GalKase_N"/>
</dbReference>
<dbReference type="GO" id="GO:0006012">
    <property type="term" value="P:galactose metabolic process"/>
    <property type="evidence" value="ECO:0007669"/>
    <property type="project" value="UniProtKB-UniRule"/>
</dbReference>
<dbReference type="SUPFAM" id="SSF55060">
    <property type="entry name" value="GHMP Kinase, C-terminal domain"/>
    <property type="match status" value="1"/>
</dbReference>
<evidence type="ECO:0000256" key="2">
    <source>
        <dbReference type="ARBA" id="ARBA00022679"/>
    </source>
</evidence>
<dbReference type="PRINTS" id="PR00473">
    <property type="entry name" value="GALCTOKINASE"/>
</dbReference>
<keyword evidence="7" id="KW-0460">Magnesium</keyword>
<organism evidence="14 15">
    <name type="scientific">Raineyella antarctica</name>
    <dbReference type="NCBI Taxonomy" id="1577474"/>
    <lineage>
        <taxon>Bacteria</taxon>
        <taxon>Bacillati</taxon>
        <taxon>Actinomycetota</taxon>
        <taxon>Actinomycetes</taxon>
        <taxon>Propionibacteriales</taxon>
        <taxon>Propionibacteriaceae</taxon>
        <taxon>Raineyella</taxon>
    </lineage>
</organism>
<evidence type="ECO:0000256" key="9">
    <source>
        <dbReference type="ARBA" id="ARBA00023277"/>
    </source>
</evidence>
<dbReference type="Proteomes" id="UP000199086">
    <property type="component" value="Unassembled WGS sequence"/>
</dbReference>
<dbReference type="STRING" id="1577474.GA0111570_103268"/>
<dbReference type="PANTHER" id="PTHR10457">
    <property type="entry name" value="MEVALONATE KINASE/GALACTOKINASE"/>
    <property type="match status" value="1"/>
</dbReference>
<dbReference type="InterPro" id="IPR019741">
    <property type="entry name" value="Galactokinase_CS"/>
</dbReference>
<keyword evidence="5 14" id="KW-0418">Kinase</keyword>
<dbReference type="InterPro" id="IPR006204">
    <property type="entry name" value="GHMP_kinase_N_dom"/>
</dbReference>
<evidence type="ECO:0000256" key="8">
    <source>
        <dbReference type="ARBA" id="ARBA00023144"/>
    </source>
</evidence>
<evidence type="ECO:0000256" key="10">
    <source>
        <dbReference type="NCBIfam" id="TIGR00131"/>
    </source>
</evidence>
<dbReference type="PROSITE" id="PS00106">
    <property type="entry name" value="GALACTOKINASE"/>
    <property type="match status" value="1"/>
</dbReference>
<keyword evidence="15" id="KW-1185">Reference proteome</keyword>
<keyword evidence="2" id="KW-0808">Transferase</keyword>
<dbReference type="NCBIfam" id="TIGR00131">
    <property type="entry name" value="gal_kin"/>
    <property type="match status" value="1"/>
</dbReference>
<dbReference type="FunFam" id="3.30.70.890:FF:000001">
    <property type="entry name" value="Galactokinase"/>
    <property type="match status" value="1"/>
</dbReference>
<evidence type="ECO:0000259" key="11">
    <source>
        <dbReference type="Pfam" id="PF00288"/>
    </source>
</evidence>
<dbReference type="InterPro" id="IPR020568">
    <property type="entry name" value="Ribosomal_Su5_D2-typ_SF"/>
</dbReference>
<dbReference type="Gene3D" id="3.30.70.890">
    <property type="entry name" value="GHMP kinase, C-terminal domain"/>
    <property type="match status" value="1"/>
</dbReference>
<evidence type="ECO:0000256" key="6">
    <source>
        <dbReference type="ARBA" id="ARBA00022840"/>
    </source>
</evidence>
<dbReference type="GO" id="GO:0046872">
    <property type="term" value="F:metal ion binding"/>
    <property type="evidence" value="ECO:0007669"/>
    <property type="project" value="UniProtKB-KW"/>
</dbReference>
<dbReference type="Pfam" id="PF08544">
    <property type="entry name" value="GHMP_kinases_C"/>
    <property type="match status" value="1"/>
</dbReference>
<keyword evidence="3" id="KW-0479">Metal-binding</keyword>
<evidence type="ECO:0000256" key="4">
    <source>
        <dbReference type="ARBA" id="ARBA00022741"/>
    </source>
</evidence>
<accession>A0A1G6GHQ0</accession>
<dbReference type="SUPFAM" id="SSF54211">
    <property type="entry name" value="Ribosomal protein S5 domain 2-like"/>
    <property type="match status" value="1"/>
</dbReference>
<evidence type="ECO:0000259" key="12">
    <source>
        <dbReference type="Pfam" id="PF08544"/>
    </source>
</evidence>
<dbReference type="InterPro" id="IPR000705">
    <property type="entry name" value="Galactokinase"/>
</dbReference>
<dbReference type="InterPro" id="IPR014721">
    <property type="entry name" value="Ribsml_uS5_D2-typ_fold_subgr"/>
</dbReference>
<evidence type="ECO:0000259" key="13">
    <source>
        <dbReference type="Pfam" id="PF10509"/>
    </source>
</evidence>
<comment type="similarity">
    <text evidence="1">Belongs to the GHMP kinase family. GalK subfamily.</text>
</comment>
<keyword evidence="8" id="KW-0299">Galactose metabolism</keyword>
<dbReference type="InterPro" id="IPR036554">
    <property type="entry name" value="GHMP_kinase_C_sf"/>
</dbReference>
<name>A0A1G6GHQ0_9ACTN</name>
<dbReference type="Pfam" id="PF10509">
    <property type="entry name" value="GalKase_gal_bdg"/>
    <property type="match status" value="1"/>
</dbReference>
<evidence type="ECO:0000313" key="15">
    <source>
        <dbReference type="Proteomes" id="UP000199086"/>
    </source>
</evidence>
<protein>
    <recommendedName>
        <fullName evidence="10">Galactokinase</fullName>
        <ecNumber evidence="10">2.7.1.6</ecNumber>
    </recommendedName>
</protein>
<dbReference type="RefSeq" id="WP_092607879.1">
    <property type="nucleotide sequence ID" value="NZ_FMYF01000003.1"/>
</dbReference>
<dbReference type="GO" id="GO:0005524">
    <property type="term" value="F:ATP binding"/>
    <property type="evidence" value="ECO:0007669"/>
    <property type="project" value="UniProtKB-UniRule"/>
</dbReference>
<reference evidence="14 15" key="1">
    <citation type="submission" date="2016-06" db="EMBL/GenBank/DDBJ databases">
        <authorList>
            <person name="Olsen C.W."/>
            <person name="Carey S."/>
            <person name="Hinshaw L."/>
            <person name="Karasin A.I."/>
        </authorList>
    </citation>
    <scope>NUCLEOTIDE SEQUENCE [LARGE SCALE GENOMIC DNA]</scope>
    <source>
        <strain evidence="14 15">LZ-22</strain>
    </source>
</reference>
<dbReference type="InterPro" id="IPR013750">
    <property type="entry name" value="GHMP_kinase_C_dom"/>
</dbReference>
<dbReference type="InterPro" id="IPR006203">
    <property type="entry name" value="GHMP_knse_ATP-bd_CS"/>
</dbReference>
<dbReference type="OrthoDB" id="250531at2"/>
<dbReference type="PRINTS" id="PR00959">
    <property type="entry name" value="MEVGALKINASE"/>
</dbReference>
<proteinExistence type="inferred from homology"/>
<dbReference type="AlphaFoldDB" id="A0A1G6GHQ0"/>
<dbReference type="PANTHER" id="PTHR10457:SF7">
    <property type="entry name" value="GALACTOKINASE-RELATED"/>
    <property type="match status" value="1"/>
</dbReference>
<evidence type="ECO:0000256" key="5">
    <source>
        <dbReference type="ARBA" id="ARBA00022777"/>
    </source>
</evidence>
<dbReference type="GO" id="GO:0004335">
    <property type="term" value="F:galactokinase activity"/>
    <property type="evidence" value="ECO:0007669"/>
    <property type="project" value="UniProtKB-UniRule"/>
</dbReference>
<dbReference type="InterPro" id="IPR006206">
    <property type="entry name" value="Mevalonate/galactokinase"/>
</dbReference>
<dbReference type="PROSITE" id="PS00627">
    <property type="entry name" value="GHMP_KINASES_ATP"/>
    <property type="match status" value="1"/>
</dbReference>
<dbReference type="PIRSF" id="PIRSF000530">
    <property type="entry name" value="Galactokinase"/>
    <property type="match status" value="1"/>
</dbReference>